<name>A0A816LHR1_BRANA</name>
<organism evidence="2">
    <name type="scientific">Brassica napus</name>
    <name type="common">Rape</name>
    <dbReference type="NCBI Taxonomy" id="3708"/>
    <lineage>
        <taxon>Eukaryota</taxon>
        <taxon>Viridiplantae</taxon>
        <taxon>Streptophyta</taxon>
        <taxon>Embryophyta</taxon>
        <taxon>Tracheophyta</taxon>
        <taxon>Spermatophyta</taxon>
        <taxon>Magnoliopsida</taxon>
        <taxon>eudicotyledons</taxon>
        <taxon>Gunneridae</taxon>
        <taxon>Pentapetalae</taxon>
        <taxon>rosids</taxon>
        <taxon>malvids</taxon>
        <taxon>Brassicales</taxon>
        <taxon>Brassicaceae</taxon>
        <taxon>Brassiceae</taxon>
        <taxon>Brassica</taxon>
    </lineage>
</organism>
<reference evidence="2" key="1">
    <citation type="submission" date="2021-01" db="EMBL/GenBank/DDBJ databases">
        <authorList>
            <consortium name="Genoscope - CEA"/>
            <person name="William W."/>
        </authorList>
    </citation>
    <scope>NUCLEOTIDE SEQUENCE</scope>
</reference>
<accession>A0A816LHR1</accession>
<feature type="region of interest" description="Disordered" evidence="1">
    <location>
        <begin position="1"/>
        <end position="34"/>
    </location>
</feature>
<evidence type="ECO:0000256" key="1">
    <source>
        <dbReference type="SAM" id="MobiDB-lite"/>
    </source>
</evidence>
<sequence>PQPKLRSRTTQSDSVSRRLARHVERSAPLTRHES</sequence>
<gene>
    <name evidence="2" type="ORF">DARMORV10_C05P61760.1</name>
</gene>
<dbReference type="Proteomes" id="UP001295469">
    <property type="component" value="Chromosome C05"/>
</dbReference>
<dbReference type="AlphaFoldDB" id="A0A816LHR1"/>
<protein>
    <submittedName>
        <fullName evidence="2">(rape) hypothetical protein</fullName>
    </submittedName>
</protein>
<feature type="compositionally biased region" description="Basic and acidic residues" evidence="1">
    <location>
        <begin position="21"/>
        <end position="34"/>
    </location>
</feature>
<dbReference type="EMBL" id="HG994369">
    <property type="protein sequence ID" value="CAF1938535.1"/>
    <property type="molecule type" value="Genomic_DNA"/>
</dbReference>
<evidence type="ECO:0000313" key="2">
    <source>
        <dbReference type="EMBL" id="CAF1938535.1"/>
    </source>
</evidence>
<proteinExistence type="predicted"/>
<feature type="non-terminal residue" evidence="2">
    <location>
        <position position="1"/>
    </location>
</feature>